<dbReference type="Proteomes" id="UP000018769">
    <property type="component" value="Chromosome I"/>
</dbReference>
<dbReference type="EMBL" id="HG793133">
    <property type="protein sequence ID" value="CDK30476.1"/>
    <property type="molecule type" value="Genomic_DNA"/>
</dbReference>
<dbReference type="KEGG" id="dpb:BABL1_gene_542"/>
<keyword evidence="2" id="KW-1185">Reference proteome</keyword>
<reference evidence="1 2" key="1">
    <citation type="journal article" date="2015" name="Biol. Direct">
        <title>Babela massiliensis, a representative of a widespread bacterial phylum with unusual adaptations to parasitism in amoebae.</title>
        <authorList>
            <person name="Pagnier I."/>
            <person name="Yutin N."/>
            <person name="Croce O."/>
            <person name="Makarova K.S."/>
            <person name="Wolf Y.I."/>
            <person name="Benamar S."/>
            <person name="Raoult D."/>
            <person name="Koonin E.V."/>
            <person name="La Scola B."/>
        </authorList>
    </citation>
    <scope>NUCLEOTIDE SEQUENCE [LARGE SCALE GENOMIC DNA]</scope>
    <source>
        <strain evidence="2">BABL1</strain>
    </source>
</reference>
<gene>
    <name evidence="1" type="ORF">BABL1_gene_542</name>
</gene>
<organism evidence="1 2">
    <name type="scientific">Candidatus Babela massiliensis</name>
    <dbReference type="NCBI Taxonomy" id="673862"/>
    <lineage>
        <taxon>Bacteria</taxon>
        <taxon>Candidatus Babelota</taxon>
        <taxon>Candidatus Babeliae</taxon>
        <taxon>Candidatus Babeliales</taxon>
        <taxon>Candidatus Babeliaceae</taxon>
        <taxon>Candidatus Babela</taxon>
    </lineage>
</organism>
<protein>
    <submittedName>
        <fullName evidence="1">Uncharacterized protein</fullName>
    </submittedName>
</protein>
<name>V6DIY6_9BACT</name>
<dbReference type="HOGENOM" id="CLU_1324421_0_0_7"/>
<sequence length="207" mass="23504">MLNNKLLVILLSAIIPLNFSTKLYSMAGLVRNVVNNRVQANKNSDRNSLFTLIDSPASRQDFVVHRHSILGVMNKANNNSSQEIISVDDSQNNSKKYLLGAFALGVSAFGLKKLYSYYKSRTRFHNIIVEDMKEDIKLTNFKNYLSNLTSSLTHDQWAQYQDVHNVINQALEGNFTLIQDPLFFSILNNEQQGLVTEAIKSYNINII</sequence>
<dbReference type="AlphaFoldDB" id="V6DIY6"/>
<dbReference type="STRING" id="673862.BABL1_gene_542"/>
<proteinExistence type="predicted"/>
<evidence type="ECO:0000313" key="1">
    <source>
        <dbReference type="EMBL" id="CDK30476.1"/>
    </source>
</evidence>
<accession>V6DIY6</accession>
<evidence type="ECO:0000313" key="2">
    <source>
        <dbReference type="Proteomes" id="UP000018769"/>
    </source>
</evidence>
<dbReference type="RefSeq" id="WP_023791659.1">
    <property type="nucleotide sequence ID" value="NC_023003.1"/>
</dbReference>